<accession>A0A0G3BVW9</accession>
<organism evidence="2 3">
    <name type="scientific">Caldimonas brevitalea</name>
    <dbReference type="NCBI Taxonomy" id="413882"/>
    <lineage>
        <taxon>Bacteria</taxon>
        <taxon>Pseudomonadati</taxon>
        <taxon>Pseudomonadota</taxon>
        <taxon>Betaproteobacteria</taxon>
        <taxon>Burkholderiales</taxon>
        <taxon>Sphaerotilaceae</taxon>
        <taxon>Caldimonas</taxon>
    </lineage>
</organism>
<dbReference type="OrthoDB" id="622132at2"/>
<dbReference type="PATRIC" id="fig|413882.6.peg.4160"/>
<name>A0A0G3BVW9_9BURK</name>
<evidence type="ECO:0000313" key="2">
    <source>
        <dbReference type="EMBL" id="AKJ30675.1"/>
    </source>
</evidence>
<gene>
    <name evidence="2" type="ORF">AAW51_3984</name>
</gene>
<proteinExistence type="predicted"/>
<dbReference type="Proteomes" id="UP000035352">
    <property type="component" value="Chromosome"/>
</dbReference>
<dbReference type="EMBL" id="CP011371">
    <property type="protein sequence ID" value="AKJ30675.1"/>
    <property type="molecule type" value="Genomic_DNA"/>
</dbReference>
<protein>
    <submittedName>
        <fullName evidence="2">Portal protein</fullName>
    </submittedName>
</protein>
<keyword evidence="3" id="KW-1185">Reference proteome</keyword>
<evidence type="ECO:0000256" key="1">
    <source>
        <dbReference type="SAM" id="MobiDB-lite"/>
    </source>
</evidence>
<dbReference type="GO" id="GO:0005198">
    <property type="term" value="F:structural molecule activity"/>
    <property type="evidence" value="ECO:0007669"/>
    <property type="project" value="InterPro"/>
</dbReference>
<sequence length="492" mass="54282">MGWFAKIRRRLFGGTPTYDGVGGGRRALAWIVGNPGAVAALAFSQDELRAKSRDLVRRNAWAAAGTEAFVANAIGTGIKPQSMVLDIAQREAIQALWRDWCEDADAAGLTDLYGLQALACRAMLEGGEAIVRLRYRRPEDRLPVALQIQVLEPEHLPVTLNVELPNGNLVRAGIEFDRLGRRVAYHLYRSHPNDGALAPMSGTGGMDTVRIPASEVIHLFRPLRPGQIRGEPWLARALVKLHELDQYDDAELVRKKTAAMFAGFITRAAPEDNLMGEGEPDAQGVALGGLEPGTLQFLEPGEDIRFSAPADVGSSYAEFMRQQFRAVAAAMGITYEMLTGDLTQVNYSSIRAGLLEFRRRCEALQHGVIVHQLCRPIWRAWMTQAVLEGALELPGYARRRRQYQAVKWIPQGWQWVDPKKEFDAMNTAIRSGLLSRSEAISSSGYDAEDIDREIAADNQRADELGLVFDSDPRHDRPAAAAPAAPPPDEQDL</sequence>
<feature type="region of interest" description="Disordered" evidence="1">
    <location>
        <begin position="467"/>
        <end position="492"/>
    </location>
</feature>
<feature type="compositionally biased region" description="Pro residues" evidence="1">
    <location>
        <begin position="483"/>
        <end position="492"/>
    </location>
</feature>
<dbReference type="InterPro" id="IPR006429">
    <property type="entry name" value="Phage_lambda_portal"/>
</dbReference>
<dbReference type="RefSeq" id="WP_047195992.1">
    <property type="nucleotide sequence ID" value="NZ_CP011371.1"/>
</dbReference>
<dbReference type="STRING" id="413882.AAW51_3984"/>
<dbReference type="KEGG" id="pbh:AAW51_3984"/>
<reference evidence="2 3" key="1">
    <citation type="submission" date="2015-05" db="EMBL/GenBank/DDBJ databases">
        <authorList>
            <person name="Tang B."/>
            <person name="Yu Y."/>
        </authorList>
    </citation>
    <scope>NUCLEOTIDE SEQUENCE [LARGE SCALE GENOMIC DNA]</scope>
    <source>
        <strain evidence="2 3">DSM 7029</strain>
    </source>
</reference>
<dbReference type="AlphaFoldDB" id="A0A0G3BVW9"/>
<dbReference type="NCBIfam" id="TIGR01539">
    <property type="entry name" value="portal_lambda"/>
    <property type="match status" value="1"/>
</dbReference>
<evidence type="ECO:0000313" key="3">
    <source>
        <dbReference type="Proteomes" id="UP000035352"/>
    </source>
</evidence>
<dbReference type="Pfam" id="PF05136">
    <property type="entry name" value="Phage_portal_2"/>
    <property type="match status" value="1"/>
</dbReference>
<dbReference type="GO" id="GO:0019068">
    <property type="term" value="P:virion assembly"/>
    <property type="evidence" value="ECO:0007669"/>
    <property type="project" value="InterPro"/>
</dbReference>